<feature type="transmembrane region" description="Helical" evidence="1">
    <location>
        <begin position="16"/>
        <end position="39"/>
    </location>
</feature>
<sequence>MSPETAPLAAIETADLWIVMLGLGIGSFLLRFAFLGLVGNRQMPEWLLRHLRYTPVAVLPALVAPLVVWPSATGGDLDPARLTAALVTLVLGVWLRRTMLAILGGLAVLYLMLWMLG</sequence>
<keyword evidence="1" id="KW-1133">Transmembrane helix</keyword>
<dbReference type="Pfam" id="PF05437">
    <property type="entry name" value="AzlD"/>
    <property type="match status" value="1"/>
</dbReference>
<dbReference type="EMBL" id="PGTD01000007">
    <property type="protein sequence ID" value="PJE31822.1"/>
    <property type="molecule type" value="Genomic_DNA"/>
</dbReference>
<dbReference type="Proteomes" id="UP000231702">
    <property type="component" value="Unassembled WGS sequence"/>
</dbReference>
<organism evidence="3">
    <name type="scientific">Pseudooceanicola antarcticus</name>
    <dbReference type="NCBI Taxonomy" id="1247613"/>
    <lineage>
        <taxon>Bacteria</taxon>
        <taxon>Pseudomonadati</taxon>
        <taxon>Pseudomonadota</taxon>
        <taxon>Alphaproteobacteria</taxon>
        <taxon>Rhodobacterales</taxon>
        <taxon>Paracoccaceae</taxon>
        <taxon>Pseudooceanicola</taxon>
    </lineage>
</organism>
<reference evidence="3" key="1">
    <citation type="submission" date="2017-09" db="EMBL/GenBank/DDBJ databases">
        <authorList>
            <person name="Ehlers B."/>
            <person name="Leendertz F.H."/>
        </authorList>
    </citation>
    <scope>NUCLEOTIDE SEQUENCE [LARGE SCALE GENOMIC DNA]</scope>
    <source>
        <strain evidence="3">CGMCC 1.12662</strain>
    </source>
</reference>
<feature type="transmembrane region" description="Helical" evidence="1">
    <location>
        <begin position="51"/>
        <end position="72"/>
    </location>
</feature>
<protein>
    <submittedName>
        <fullName evidence="2">AzlD domain-containing protein</fullName>
    </submittedName>
    <submittedName>
        <fullName evidence="3">Branched-chain amino acid transport protein</fullName>
    </submittedName>
</protein>
<dbReference type="Proteomes" id="UP000231655">
    <property type="component" value="Unassembled WGS sequence"/>
</dbReference>
<dbReference type="OrthoDB" id="6119856at2"/>
<dbReference type="RefSeq" id="WP_097145598.1">
    <property type="nucleotide sequence ID" value="NZ_OBEA01000003.1"/>
</dbReference>
<reference evidence="2 4" key="2">
    <citation type="journal article" date="2018" name="Int. J. Syst. Evol. Microbiol.">
        <title>Pseudooceanicola lipolyticus sp. nov., a marine alphaproteobacterium, reclassification of Oceanicola flagellatus as Pseudooceanicola flagellatus comb. nov. and emended description of the genus Pseudooceanicola.</title>
        <authorList>
            <person name="Huang M.-M."/>
            <person name="Guo L.-L."/>
            <person name="Wu Y.-H."/>
            <person name="Lai Q.-L."/>
            <person name="Shao Z.-Z."/>
            <person name="Wang C.-S."/>
            <person name="Wu M."/>
            <person name="Xu X.-W."/>
        </authorList>
    </citation>
    <scope>NUCLEOTIDE SEQUENCE [LARGE SCALE GENOMIC DNA]</scope>
    <source>
        <strain evidence="2 4">Ar-45</strain>
    </source>
</reference>
<evidence type="ECO:0000313" key="2">
    <source>
        <dbReference type="EMBL" id="PJE31822.1"/>
    </source>
</evidence>
<keyword evidence="1" id="KW-0812">Transmembrane</keyword>
<keyword evidence="1" id="KW-0472">Membrane</keyword>
<dbReference type="EMBL" id="OBEA01000003">
    <property type="protein sequence ID" value="SNY50474.1"/>
    <property type="molecule type" value="Genomic_DNA"/>
</dbReference>
<accession>A0A285IR85</accession>
<gene>
    <name evidence="2" type="ORF">CVM39_01580</name>
    <name evidence="3" type="ORF">SAMN06297129_1850</name>
</gene>
<evidence type="ECO:0000313" key="3">
    <source>
        <dbReference type="EMBL" id="SNY50474.1"/>
    </source>
</evidence>
<proteinExistence type="predicted"/>
<dbReference type="InterPro" id="IPR008407">
    <property type="entry name" value="Brnchd-chn_aa_trnsp_AzlD"/>
</dbReference>
<evidence type="ECO:0000256" key="1">
    <source>
        <dbReference type="SAM" id="Phobius"/>
    </source>
</evidence>
<keyword evidence="4" id="KW-1185">Reference proteome</keyword>
<evidence type="ECO:0000313" key="4">
    <source>
        <dbReference type="Proteomes" id="UP000231702"/>
    </source>
</evidence>
<name>A0A285IR85_9RHOB</name>
<feature type="transmembrane region" description="Helical" evidence="1">
    <location>
        <begin position="84"/>
        <end position="113"/>
    </location>
</feature>
<dbReference type="AlphaFoldDB" id="A0A285IR85"/>